<dbReference type="AlphaFoldDB" id="A0A8J7J8R9"/>
<feature type="domain" description="Bacterial bifunctional deaminase-reductase C-terminal" evidence="1">
    <location>
        <begin position="6"/>
        <end position="168"/>
    </location>
</feature>
<evidence type="ECO:0000313" key="2">
    <source>
        <dbReference type="EMBL" id="MBI1495510.1"/>
    </source>
</evidence>
<name>A0A8J7J8R9_9RHOB</name>
<reference evidence="2" key="1">
    <citation type="submission" date="2020-10" db="EMBL/GenBank/DDBJ databases">
        <title>Paenihalocynthiibacter styelae gen. nov., sp. nov., isolated from stalked sea squirt Styela clava.</title>
        <authorList>
            <person name="Kim Y.-O."/>
            <person name="Yoon J.-H."/>
        </authorList>
    </citation>
    <scope>NUCLEOTIDE SEQUENCE</scope>
    <source>
        <strain evidence="2">MYP1-1</strain>
    </source>
</reference>
<organism evidence="2 3">
    <name type="scientific">Halocynthiibacter styelae</name>
    <dbReference type="NCBI Taxonomy" id="2761955"/>
    <lineage>
        <taxon>Bacteria</taxon>
        <taxon>Pseudomonadati</taxon>
        <taxon>Pseudomonadota</taxon>
        <taxon>Alphaproteobacteria</taxon>
        <taxon>Rhodobacterales</taxon>
        <taxon>Paracoccaceae</taxon>
        <taxon>Halocynthiibacter</taxon>
    </lineage>
</organism>
<accession>A0A8J7J8R9</accession>
<dbReference type="InterPro" id="IPR002734">
    <property type="entry name" value="RibDG_C"/>
</dbReference>
<sequence length="179" mass="19884">MPTGHIMMAMTLDGFVARPNHSLDWLFKQPTTAEEHGFSEFMDSIDVLVMGSGSLKTVMGFDEWPYQKPVIVLSRSMTKADLPDVLHDKVEFSTATPEGLWEELGERGINRVYVDGGAIIRSFLKAGFVQDMKIGMIPILIGAGIRIFGDNERDIDLELVSSKAMKSGSVELIYKVKTQ</sequence>
<dbReference type="InterPro" id="IPR024072">
    <property type="entry name" value="DHFR-like_dom_sf"/>
</dbReference>
<dbReference type="PANTHER" id="PTHR38011">
    <property type="entry name" value="DIHYDROFOLATE REDUCTASE FAMILY PROTEIN (AFU_ORTHOLOGUE AFUA_8G06820)"/>
    <property type="match status" value="1"/>
</dbReference>
<evidence type="ECO:0000313" key="3">
    <source>
        <dbReference type="Proteomes" id="UP000640583"/>
    </source>
</evidence>
<comment type="caution">
    <text evidence="2">The sequence shown here is derived from an EMBL/GenBank/DDBJ whole genome shotgun (WGS) entry which is preliminary data.</text>
</comment>
<proteinExistence type="predicted"/>
<protein>
    <submittedName>
        <fullName evidence="2">Dihydrofolate reductase family protein</fullName>
    </submittedName>
</protein>
<dbReference type="Pfam" id="PF01872">
    <property type="entry name" value="RibD_C"/>
    <property type="match status" value="1"/>
</dbReference>
<keyword evidence="3" id="KW-1185">Reference proteome</keyword>
<dbReference type="PANTHER" id="PTHR38011:SF11">
    <property type="entry name" value="2,5-DIAMINO-6-RIBOSYLAMINO-4(3H)-PYRIMIDINONE 5'-PHOSPHATE REDUCTASE"/>
    <property type="match status" value="1"/>
</dbReference>
<dbReference type="InterPro" id="IPR050765">
    <property type="entry name" value="Riboflavin_Biosynth_HTPR"/>
</dbReference>
<gene>
    <name evidence="2" type="ORF">H1D41_17880</name>
</gene>
<dbReference type="Gene3D" id="3.40.430.10">
    <property type="entry name" value="Dihydrofolate Reductase, subunit A"/>
    <property type="match status" value="1"/>
</dbReference>
<dbReference type="Proteomes" id="UP000640583">
    <property type="component" value="Unassembled WGS sequence"/>
</dbReference>
<dbReference type="GO" id="GO:0008703">
    <property type="term" value="F:5-amino-6-(5-phosphoribosylamino)uracil reductase activity"/>
    <property type="evidence" value="ECO:0007669"/>
    <property type="project" value="InterPro"/>
</dbReference>
<dbReference type="GO" id="GO:0009231">
    <property type="term" value="P:riboflavin biosynthetic process"/>
    <property type="evidence" value="ECO:0007669"/>
    <property type="project" value="InterPro"/>
</dbReference>
<evidence type="ECO:0000259" key="1">
    <source>
        <dbReference type="Pfam" id="PF01872"/>
    </source>
</evidence>
<dbReference type="EMBL" id="JADCKQ010000022">
    <property type="protein sequence ID" value="MBI1495510.1"/>
    <property type="molecule type" value="Genomic_DNA"/>
</dbReference>
<dbReference type="SUPFAM" id="SSF53597">
    <property type="entry name" value="Dihydrofolate reductase-like"/>
    <property type="match status" value="1"/>
</dbReference>